<keyword evidence="1" id="KW-0812">Transmembrane</keyword>
<gene>
    <name evidence="2" type="ORF">VT73_01940</name>
</gene>
<name>A0A0C5BU68_9MICO</name>
<dbReference type="KEGG" id="rtx:TI83_10300"/>
<evidence type="ECO:0000313" key="2">
    <source>
        <dbReference type="EMBL" id="KKM46792.1"/>
    </source>
</evidence>
<feature type="transmembrane region" description="Helical" evidence="1">
    <location>
        <begin position="85"/>
        <end position="105"/>
    </location>
</feature>
<keyword evidence="1" id="KW-0472">Membrane</keyword>
<feature type="transmembrane region" description="Helical" evidence="1">
    <location>
        <begin position="58"/>
        <end position="79"/>
    </location>
</feature>
<accession>A0A0C5BU68</accession>
<organism evidence="2 3">
    <name type="scientific">Rathayibacter toxicus</name>
    <dbReference type="NCBI Taxonomy" id="145458"/>
    <lineage>
        <taxon>Bacteria</taxon>
        <taxon>Bacillati</taxon>
        <taxon>Actinomycetota</taxon>
        <taxon>Actinomycetes</taxon>
        <taxon>Micrococcales</taxon>
        <taxon>Microbacteriaceae</taxon>
        <taxon>Rathayibacter</taxon>
    </lineage>
</organism>
<dbReference type="AlphaFoldDB" id="A0A0C5BU68"/>
<dbReference type="KEGG" id="rtc:APU90_06765"/>
<sequence length="197" mass="21394">MDAYSVANSTAKELVQFKWDSPYRWLASIAAIATLYSWSVGAHNWAENSTPITAVSKFFNIFGAMPVIGWLDGANNWAVGHLNNLFVGNACAVAIFFGIISIYWGESTVDESRSAATIWLAVSVLAYSPDAVGVAILVAILAIALTLTLVGFGERSFGVTTWLSFSMVNMVVAAFWLPINFGLWAFARDSTHVKRLS</sequence>
<feature type="transmembrane region" description="Helical" evidence="1">
    <location>
        <begin position="117"/>
        <end position="150"/>
    </location>
</feature>
<comment type="caution">
    <text evidence="2">The sequence shown here is derived from an EMBL/GenBank/DDBJ whole genome shotgun (WGS) entry which is preliminary data.</text>
</comment>
<evidence type="ECO:0000313" key="3">
    <source>
        <dbReference type="Proteomes" id="UP000052979"/>
    </source>
</evidence>
<feature type="transmembrane region" description="Helical" evidence="1">
    <location>
        <begin position="162"/>
        <end position="187"/>
    </location>
</feature>
<dbReference type="PATRIC" id="fig|145458.7.peg.2340"/>
<dbReference type="RefSeq" id="WP_027692048.1">
    <property type="nucleotide sequence ID" value="NZ_CP010848.1"/>
</dbReference>
<proteinExistence type="predicted"/>
<dbReference type="Proteomes" id="UP000052979">
    <property type="component" value="Unassembled WGS sequence"/>
</dbReference>
<evidence type="ECO:0000256" key="1">
    <source>
        <dbReference type="SAM" id="Phobius"/>
    </source>
</evidence>
<protein>
    <submittedName>
        <fullName evidence="2">Uncharacterized protein</fullName>
    </submittedName>
</protein>
<dbReference type="GeneID" id="93666293"/>
<keyword evidence="1" id="KW-1133">Transmembrane helix</keyword>
<reference evidence="2 3" key="1">
    <citation type="submission" date="2015-04" db="EMBL/GenBank/DDBJ databases">
        <title>Draft genome sequence of Rathayibacter toxicus strain FH-142 (AKA 70134 or CS 32), a Western Australian isolate.</title>
        <authorList>
            <consortium name="Consortium for Microbial Forensics and Genomics (microFORGE)"/>
            <person name="Knight B.M."/>
            <person name="Roberts D.P."/>
            <person name="Lin D."/>
            <person name="Hari K."/>
            <person name="Fletcher J."/>
            <person name="Melcher U."/>
            <person name="Blagden T."/>
            <person name="Luster D.G."/>
            <person name="Sechler A.J."/>
            <person name="Schneider W.L."/>
            <person name="Winegar R.A."/>
        </authorList>
    </citation>
    <scope>NUCLEOTIDE SEQUENCE [LARGE SCALE GENOMIC DNA]</scope>
    <source>
        <strain evidence="2 3">FH142</strain>
    </source>
</reference>
<feature type="transmembrane region" description="Helical" evidence="1">
    <location>
        <begin position="25"/>
        <end position="46"/>
    </location>
</feature>
<dbReference type="EMBL" id="LBFI01000012">
    <property type="protein sequence ID" value="KKM46792.1"/>
    <property type="molecule type" value="Genomic_DNA"/>
</dbReference>
<keyword evidence="3" id="KW-1185">Reference proteome</keyword>